<organism evidence="2 3">
    <name type="scientific">Penicillium salamii</name>
    <dbReference type="NCBI Taxonomy" id="1612424"/>
    <lineage>
        <taxon>Eukaryota</taxon>
        <taxon>Fungi</taxon>
        <taxon>Dikarya</taxon>
        <taxon>Ascomycota</taxon>
        <taxon>Pezizomycotina</taxon>
        <taxon>Eurotiomycetes</taxon>
        <taxon>Eurotiomycetidae</taxon>
        <taxon>Eurotiales</taxon>
        <taxon>Aspergillaceae</taxon>
        <taxon>Penicillium</taxon>
    </lineage>
</organism>
<dbReference type="EMBL" id="CAJVPG010000022">
    <property type="protein sequence ID" value="CAG8249982.1"/>
    <property type="molecule type" value="Genomic_DNA"/>
</dbReference>
<dbReference type="InterPro" id="IPR000182">
    <property type="entry name" value="GNAT_dom"/>
</dbReference>
<dbReference type="PANTHER" id="PTHR42791">
    <property type="entry name" value="GNAT FAMILY ACETYLTRANSFERASE"/>
    <property type="match status" value="1"/>
</dbReference>
<name>A0A9W4I735_9EURO</name>
<dbReference type="CDD" id="cd04301">
    <property type="entry name" value="NAT_SF"/>
    <property type="match status" value="1"/>
</dbReference>
<dbReference type="PROSITE" id="PS51186">
    <property type="entry name" value="GNAT"/>
    <property type="match status" value="1"/>
</dbReference>
<dbReference type="OrthoDB" id="512662at2759"/>
<dbReference type="InterPro" id="IPR052523">
    <property type="entry name" value="Trichothecene_AcTrans"/>
</dbReference>
<dbReference type="PANTHER" id="PTHR42791:SF1">
    <property type="entry name" value="N-ACETYLTRANSFERASE DOMAIN-CONTAINING PROTEIN"/>
    <property type="match status" value="1"/>
</dbReference>
<protein>
    <recommendedName>
        <fullName evidence="1">N-acetyltransferase domain-containing protein</fullName>
    </recommendedName>
</protein>
<dbReference type="Proteomes" id="UP001152649">
    <property type="component" value="Unassembled WGS sequence"/>
</dbReference>
<sequence>MPSVQVKLDLFPVDKGKLTSKPETETTELMQCYSIERRIPEIARTVNQSFSSDPLIQWLRPNAVPWIKQDQRTLSWQYRRIQRIMLEGEVFGSLSVEQMAMQYPRQGRDGVSAEAKSDVSKSMHVEKNSISGNDAGAVVFLFPPQGRKSWNIPRAWLACKLWVLDRLKPLDDNASERRVEILLDKHEDSVKSLRKKYLRNKLWYLEVIAVHPSLQSRGLGGGVMRWILEHIQNEPIYLECTRKENIGFYQSFGFEVAEEVEMTDDQEDFRHWVMVRPGGL</sequence>
<reference evidence="2" key="1">
    <citation type="submission" date="2021-07" db="EMBL/GenBank/DDBJ databases">
        <authorList>
            <person name="Branca A.L. A."/>
        </authorList>
    </citation>
    <scope>NUCLEOTIDE SEQUENCE</scope>
</reference>
<dbReference type="InterPro" id="IPR016181">
    <property type="entry name" value="Acyl_CoA_acyltransferase"/>
</dbReference>
<proteinExistence type="predicted"/>
<feature type="domain" description="N-acetyltransferase" evidence="1">
    <location>
        <begin position="136"/>
        <end position="279"/>
    </location>
</feature>
<evidence type="ECO:0000259" key="1">
    <source>
        <dbReference type="PROSITE" id="PS51186"/>
    </source>
</evidence>
<evidence type="ECO:0000313" key="2">
    <source>
        <dbReference type="EMBL" id="CAG8249982.1"/>
    </source>
</evidence>
<comment type="caution">
    <text evidence="2">The sequence shown here is derived from an EMBL/GenBank/DDBJ whole genome shotgun (WGS) entry which is preliminary data.</text>
</comment>
<gene>
    <name evidence="2" type="ORF">PSALAMII_LOCUS692</name>
</gene>
<keyword evidence="3" id="KW-1185">Reference proteome</keyword>
<accession>A0A9W4I735</accession>
<dbReference type="SUPFAM" id="SSF55729">
    <property type="entry name" value="Acyl-CoA N-acyltransferases (Nat)"/>
    <property type="match status" value="1"/>
</dbReference>
<dbReference type="Pfam" id="PF13508">
    <property type="entry name" value="Acetyltransf_7"/>
    <property type="match status" value="1"/>
</dbReference>
<dbReference type="AlphaFoldDB" id="A0A9W4I735"/>
<evidence type="ECO:0000313" key="3">
    <source>
        <dbReference type="Proteomes" id="UP001152649"/>
    </source>
</evidence>
<dbReference type="Gene3D" id="3.40.630.30">
    <property type="match status" value="1"/>
</dbReference>
<dbReference type="GO" id="GO:0016747">
    <property type="term" value="F:acyltransferase activity, transferring groups other than amino-acyl groups"/>
    <property type="evidence" value="ECO:0007669"/>
    <property type="project" value="InterPro"/>
</dbReference>